<dbReference type="Pfam" id="PF06722">
    <property type="entry name" value="EryCIII-like_C"/>
    <property type="match status" value="1"/>
</dbReference>
<dbReference type="EMBL" id="JAGPXD010000002">
    <property type="protein sequence ID" value="KAH7368397.1"/>
    <property type="molecule type" value="Genomic_DNA"/>
</dbReference>
<accession>A0A8K0X606</accession>
<feature type="compositionally biased region" description="Polar residues" evidence="2">
    <location>
        <begin position="601"/>
        <end position="624"/>
    </location>
</feature>
<evidence type="ECO:0000313" key="6">
    <source>
        <dbReference type="Proteomes" id="UP000813385"/>
    </source>
</evidence>
<dbReference type="FunFam" id="3.40.50.2000:FF:000009">
    <property type="entry name" value="Sterol 3-beta-glucosyltransferase UGT80A2"/>
    <property type="match status" value="1"/>
</dbReference>
<keyword evidence="1" id="KW-0808">Transferase</keyword>
<reference evidence="5" key="1">
    <citation type="journal article" date="2021" name="Nat. Commun.">
        <title>Genetic determinants of endophytism in the Arabidopsis root mycobiome.</title>
        <authorList>
            <person name="Mesny F."/>
            <person name="Miyauchi S."/>
            <person name="Thiergart T."/>
            <person name="Pickel B."/>
            <person name="Atanasova L."/>
            <person name="Karlsson M."/>
            <person name="Huettel B."/>
            <person name="Barry K.W."/>
            <person name="Haridas S."/>
            <person name="Chen C."/>
            <person name="Bauer D."/>
            <person name="Andreopoulos W."/>
            <person name="Pangilinan J."/>
            <person name="LaButti K."/>
            <person name="Riley R."/>
            <person name="Lipzen A."/>
            <person name="Clum A."/>
            <person name="Drula E."/>
            <person name="Henrissat B."/>
            <person name="Kohler A."/>
            <person name="Grigoriev I.V."/>
            <person name="Martin F.M."/>
            <person name="Hacquard S."/>
        </authorList>
    </citation>
    <scope>NUCLEOTIDE SEQUENCE</scope>
    <source>
        <strain evidence="5">MPI-CAGE-AT-0016</strain>
    </source>
</reference>
<dbReference type="GO" id="GO:0016906">
    <property type="term" value="F:sterol 3-beta-glucosyltransferase activity"/>
    <property type="evidence" value="ECO:0007669"/>
    <property type="project" value="UniProtKB-ARBA"/>
</dbReference>
<proteinExistence type="predicted"/>
<feature type="region of interest" description="Disordered" evidence="2">
    <location>
        <begin position="588"/>
        <end position="638"/>
    </location>
</feature>
<dbReference type="InterPro" id="IPR002213">
    <property type="entry name" value="UDP_glucos_trans"/>
</dbReference>
<dbReference type="SUPFAM" id="SSF53756">
    <property type="entry name" value="UDP-Glycosyltransferase/glycogen phosphorylase"/>
    <property type="match status" value="1"/>
</dbReference>
<protein>
    <recommendedName>
        <fullName evidence="7">Glycosyltransferase family 28 N-terminal domain-containing protein</fullName>
    </recommendedName>
</protein>
<evidence type="ECO:0000313" key="5">
    <source>
        <dbReference type="EMBL" id="KAH7368397.1"/>
    </source>
</evidence>
<organism evidence="5 6">
    <name type="scientific">Plectosphaerella cucumerina</name>
    <dbReference type="NCBI Taxonomy" id="40658"/>
    <lineage>
        <taxon>Eukaryota</taxon>
        <taxon>Fungi</taxon>
        <taxon>Dikarya</taxon>
        <taxon>Ascomycota</taxon>
        <taxon>Pezizomycotina</taxon>
        <taxon>Sordariomycetes</taxon>
        <taxon>Hypocreomycetidae</taxon>
        <taxon>Glomerellales</taxon>
        <taxon>Plectosphaerellaceae</taxon>
        <taxon>Plectosphaerella</taxon>
    </lineage>
</organism>
<keyword evidence="6" id="KW-1185">Reference proteome</keyword>
<dbReference type="Proteomes" id="UP000813385">
    <property type="component" value="Unassembled WGS sequence"/>
</dbReference>
<evidence type="ECO:0000259" key="4">
    <source>
        <dbReference type="Pfam" id="PF06722"/>
    </source>
</evidence>
<dbReference type="InterPro" id="IPR050426">
    <property type="entry name" value="Glycosyltransferase_28"/>
</dbReference>
<dbReference type="AlphaFoldDB" id="A0A8K0X606"/>
<evidence type="ECO:0000256" key="2">
    <source>
        <dbReference type="SAM" id="MobiDB-lite"/>
    </source>
</evidence>
<dbReference type="GO" id="GO:0005975">
    <property type="term" value="P:carbohydrate metabolic process"/>
    <property type="evidence" value="ECO:0007669"/>
    <property type="project" value="InterPro"/>
</dbReference>
<evidence type="ECO:0000256" key="1">
    <source>
        <dbReference type="ARBA" id="ARBA00022679"/>
    </source>
</evidence>
<dbReference type="InterPro" id="IPR004276">
    <property type="entry name" value="GlycoTrans_28_N"/>
</dbReference>
<feature type="compositionally biased region" description="Polar residues" evidence="2">
    <location>
        <begin position="24"/>
        <end position="45"/>
    </location>
</feature>
<dbReference type="CDD" id="cd03784">
    <property type="entry name" value="GT1_Gtf-like"/>
    <property type="match status" value="1"/>
</dbReference>
<sequence>MSEKRKTIRYELPGDEAHIECNPVSGNRTGNIEESPYNTNNSPKMTQDTLRDPANSIAASEKGASVELQELNVLIQVVGSRGDVQPFIALGCRIQKLGFRVRLATHDMFEDFVLKSGLEFFPIGGDPAALMAYMVKNPGLIPSLESFQAGEIQQKRDMMEEMLEGFWAACIQPAAGEPFVADAILANPPAFAHVHCAQALGIPVHIMFTMPWSPTRFFPHPLANISNSSGNTSSTNFATYGIVEYLTWQGLGDVINKWRRSIDLEDVAMFDGPLLADRLKIPFTYCWSPALVAKPADWGPYIDVCGFFFRDTPQYSAPDDLARFLSEGPAPVYIGFGSIVLDNPQAVIGVILEAVRAAGVRAIISKGWSDLGGTAGPDVYWIGDCPHEWLFGQVAAVVHHGGAGTTACGLRNAVPTTIVPFFGDQPFWGEMVAQAGAGPHPIPISKLSSDNLAEAITYCLTREAKAAADDIARQIAAEDGVEAAVQSWLRQLPKTGLQCDLIPSQPATWVYKKSKKPIKMSKLAAEQLISSKALQEKHLQLYQTKAINIEVTRWDPVTGGASAVMGTAMDMADSITGMVTKPVEEYRYEQRRRKKAQKRQGQLSGSATPRSSIGASQDTEISSVNEEERKKQGSMAGKVAGASAKSIGMLGPTAAKGMLVDIPLAITEGLRAVPQHFGTKTRNHGPVTDSKSGAVVAGKTFAWGFVDGLSDLVMEPVRGAAKEGAMGAVKGAGKGAVSLVAKSGAGMFGLFAYPSAGIAKSIRALTFCGTRKCIGQAKREEGRWLLAGEKTAQLAGDDLVGRFERLKKAS</sequence>
<feature type="domain" description="Erythromycin biosynthesis protein CIII-like C-terminal" evidence="4">
    <location>
        <begin position="381"/>
        <end position="478"/>
    </location>
</feature>
<evidence type="ECO:0008006" key="7">
    <source>
        <dbReference type="Google" id="ProtNLM"/>
    </source>
</evidence>
<feature type="region of interest" description="Disordered" evidence="2">
    <location>
        <begin position="21"/>
        <end position="45"/>
    </location>
</feature>
<gene>
    <name evidence="5" type="ORF">B0T11DRAFT_305057</name>
</gene>
<comment type="caution">
    <text evidence="5">The sequence shown here is derived from an EMBL/GenBank/DDBJ whole genome shotgun (WGS) entry which is preliminary data.</text>
</comment>
<dbReference type="OrthoDB" id="5835829at2759"/>
<dbReference type="Gene3D" id="3.40.50.2000">
    <property type="entry name" value="Glycogen Phosphorylase B"/>
    <property type="match status" value="2"/>
</dbReference>
<evidence type="ECO:0000259" key="3">
    <source>
        <dbReference type="Pfam" id="PF03033"/>
    </source>
</evidence>
<dbReference type="PANTHER" id="PTHR48050:SF27">
    <property type="entry name" value="GLUCOSYLTRANSFERASE, PUTATIVE (AFU_ORTHOLOGUE AFUA_7G04880)-RELATED"/>
    <property type="match status" value="1"/>
</dbReference>
<name>A0A8K0X606_9PEZI</name>
<dbReference type="PANTHER" id="PTHR48050">
    <property type="entry name" value="STEROL 3-BETA-GLUCOSYLTRANSFERASE"/>
    <property type="match status" value="1"/>
</dbReference>
<feature type="domain" description="Glycosyltransferase family 28 N-terminal" evidence="3">
    <location>
        <begin position="73"/>
        <end position="218"/>
    </location>
</feature>
<dbReference type="Pfam" id="PF03033">
    <property type="entry name" value="Glyco_transf_28"/>
    <property type="match status" value="1"/>
</dbReference>
<dbReference type="InterPro" id="IPR010610">
    <property type="entry name" value="EryCIII-like_C"/>
</dbReference>